<protein>
    <submittedName>
        <fullName evidence="2">Uncharacterized protein</fullName>
    </submittedName>
</protein>
<dbReference type="RefSeq" id="XP_007327785.1">
    <property type="nucleotide sequence ID" value="XM_007327723.1"/>
</dbReference>
<feature type="compositionally biased region" description="Basic and acidic residues" evidence="1">
    <location>
        <begin position="41"/>
        <end position="55"/>
    </location>
</feature>
<evidence type="ECO:0000313" key="2">
    <source>
        <dbReference type="EMBL" id="EKM82041.1"/>
    </source>
</evidence>
<accession>K5X2K0</accession>
<gene>
    <name evidence="2" type="ORF">AGABI1DRAFT_112201</name>
</gene>
<sequence>MENGNESKTSLNGEQEHVEVGGLIANDSANESEGEVGVEIENAKEGGDYRRHEVAEAEEGGVGADVVDDADSHSHSY</sequence>
<dbReference type="HOGENOM" id="CLU_2637503_0_0_1"/>
<feature type="region of interest" description="Disordered" evidence="1">
    <location>
        <begin position="1"/>
        <end position="77"/>
    </location>
</feature>
<dbReference type="InParanoid" id="K5X2K0"/>
<dbReference type="KEGG" id="abp:AGABI1DRAFT112201"/>
<name>K5X2K0_AGABU</name>
<reference evidence="3" key="1">
    <citation type="journal article" date="2012" name="Proc. Natl. Acad. Sci. U.S.A.">
        <title>Genome sequence of the button mushroom Agaricus bisporus reveals mechanisms governing adaptation to a humic-rich ecological niche.</title>
        <authorList>
            <person name="Morin E."/>
            <person name="Kohler A."/>
            <person name="Baker A.R."/>
            <person name="Foulongne-Oriol M."/>
            <person name="Lombard V."/>
            <person name="Nagy L.G."/>
            <person name="Ohm R.A."/>
            <person name="Patyshakuliyeva A."/>
            <person name="Brun A."/>
            <person name="Aerts A.L."/>
            <person name="Bailey A.M."/>
            <person name="Billette C."/>
            <person name="Coutinho P.M."/>
            <person name="Deakin G."/>
            <person name="Doddapaneni H."/>
            <person name="Floudas D."/>
            <person name="Grimwood J."/>
            <person name="Hilden K."/>
            <person name="Kuees U."/>
            <person name="LaButti K.M."/>
            <person name="Lapidus A."/>
            <person name="Lindquist E.A."/>
            <person name="Lucas S.M."/>
            <person name="Murat C."/>
            <person name="Riley R.W."/>
            <person name="Salamov A.A."/>
            <person name="Schmutz J."/>
            <person name="Subramanian V."/>
            <person name="Woesten H.A.B."/>
            <person name="Xu J."/>
            <person name="Eastwood D.C."/>
            <person name="Foster G.D."/>
            <person name="Sonnenberg A.S."/>
            <person name="Cullen D."/>
            <person name="de Vries R.P."/>
            <person name="Lundell T."/>
            <person name="Hibbett D.S."/>
            <person name="Henrissat B."/>
            <person name="Burton K.S."/>
            <person name="Kerrigan R.W."/>
            <person name="Challen M.P."/>
            <person name="Grigoriev I.V."/>
            <person name="Martin F."/>
        </authorList>
    </citation>
    <scope>NUCLEOTIDE SEQUENCE [LARGE SCALE GENOMIC DNA]</scope>
    <source>
        <strain evidence="3">JB137-S8 / ATCC MYA-4627 / FGSC 10392</strain>
    </source>
</reference>
<dbReference type="AlphaFoldDB" id="K5X2K0"/>
<keyword evidence="3" id="KW-1185">Reference proteome</keyword>
<dbReference type="GeneID" id="18823545"/>
<proteinExistence type="predicted"/>
<evidence type="ECO:0000256" key="1">
    <source>
        <dbReference type="SAM" id="MobiDB-lite"/>
    </source>
</evidence>
<feature type="compositionally biased region" description="Polar residues" evidence="1">
    <location>
        <begin position="1"/>
        <end position="13"/>
    </location>
</feature>
<evidence type="ECO:0000313" key="3">
    <source>
        <dbReference type="Proteomes" id="UP000008493"/>
    </source>
</evidence>
<dbReference type="EMBL" id="JH971387">
    <property type="protein sequence ID" value="EKM82041.1"/>
    <property type="molecule type" value="Genomic_DNA"/>
</dbReference>
<organism evidence="2 3">
    <name type="scientific">Agaricus bisporus var. burnettii (strain JB137-S8 / ATCC MYA-4627 / FGSC 10392)</name>
    <name type="common">White button mushroom</name>
    <dbReference type="NCBI Taxonomy" id="597362"/>
    <lineage>
        <taxon>Eukaryota</taxon>
        <taxon>Fungi</taxon>
        <taxon>Dikarya</taxon>
        <taxon>Basidiomycota</taxon>
        <taxon>Agaricomycotina</taxon>
        <taxon>Agaricomycetes</taxon>
        <taxon>Agaricomycetidae</taxon>
        <taxon>Agaricales</taxon>
        <taxon>Agaricineae</taxon>
        <taxon>Agaricaceae</taxon>
        <taxon>Agaricus</taxon>
    </lineage>
</organism>
<dbReference type="Proteomes" id="UP000008493">
    <property type="component" value="Unassembled WGS sequence"/>
</dbReference>